<evidence type="ECO:0000313" key="3">
    <source>
        <dbReference type="EMBL" id="MPN19741.1"/>
    </source>
</evidence>
<dbReference type="AlphaFoldDB" id="A0A645FYW9"/>
<evidence type="ECO:0000259" key="2">
    <source>
        <dbReference type="Pfam" id="PF13458"/>
    </source>
</evidence>
<gene>
    <name evidence="3" type="ORF">SDC9_167113</name>
</gene>
<protein>
    <recommendedName>
        <fullName evidence="2">Leucine-binding protein domain-containing protein</fullName>
    </recommendedName>
</protein>
<sequence length="258" mass="28191">MGNTNYFTLTYLDPFQGAVLAGFATDHLKAKTAYCLAKLGDNYSVDLCRYFRREFEAHGGKVIYWTFPEGTTDFGPYLSSAKNNGADVFFAPVSIPSAERIIKQADAQDFTMPLLAGDSWDANAILNAAKGTDLDIYVTTYFDEEIVNQENSEFVESFQKWINSRSANLANNGGNDTIATASVMGYDAYFTALEAIKVAGSADPKAINEALWKVNFQGISGPVSFDEDGNAIRNVAFVKKVNTQTGEWEVVAEMAAHG</sequence>
<dbReference type="EMBL" id="VSSQ01067348">
    <property type="protein sequence ID" value="MPN19741.1"/>
    <property type="molecule type" value="Genomic_DNA"/>
</dbReference>
<feature type="domain" description="Leucine-binding protein" evidence="2">
    <location>
        <begin position="3"/>
        <end position="239"/>
    </location>
</feature>
<keyword evidence="1" id="KW-0732">Signal</keyword>
<dbReference type="Pfam" id="PF13458">
    <property type="entry name" value="Peripla_BP_6"/>
    <property type="match status" value="1"/>
</dbReference>
<dbReference type="SUPFAM" id="SSF53822">
    <property type="entry name" value="Periplasmic binding protein-like I"/>
    <property type="match status" value="1"/>
</dbReference>
<accession>A0A645FYW9</accession>
<organism evidence="3">
    <name type="scientific">bioreactor metagenome</name>
    <dbReference type="NCBI Taxonomy" id="1076179"/>
    <lineage>
        <taxon>unclassified sequences</taxon>
        <taxon>metagenomes</taxon>
        <taxon>ecological metagenomes</taxon>
    </lineage>
</organism>
<reference evidence="3" key="1">
    <citation type="submission" date="2019-08" db="EMBL/GenBank/DDBJ databases">
        <authorList>
            <person name="Kucharzyk K."/>
            <person name="Murdoch R.W."/>
            <person name="Higgins S."/>
            <person name="Loffler F."/>
        </authorList>
    </citation>
    <scope>NUCLEOTIDE SEQUENCE</scope>
</reference>
<dbReference type="InterPro" id="IPR051010">
    <property type="entry name" value="BCAA_transport"/>
</dbReference>
<dbReference type="InterPro" id="IPR028081">
    <property type="entry name" value="Leu-bd"/>
</dbReference>
<dbReference type="InterPro" id="IPR028082">
    <property type="entry name" value="Peripla_BP_I"/>
</dbReference>
<dbReference type="Gene3D" id="3.40.50.2300">
    <property type="match status" value="1"/>
</dbReference>
<dbReference type="PANTHER" id="PTHR30483:SF6">
    <property type="entry name" value="PERIPLASMIC BINDING PROTEIN OF ABC TRANSPORTER FOR NATURAL AMINO ACIDS"/>
    <property type="match status" value="1"/>
</dbReference>
<comment type="caution">
    <text evidence="3">The sequence shown here is derived from an EMBL/GenBank/DDBJ whole genome shotgun (WGS) entry which is preliminary data.</text>
</comment>
<name>A0A645FYW9_9ZZZZ</name>
<dbReference type="PANTHER" id="PTHR30483">
    <property type="entry name" value="LEUCINE-SPECIFIC-BINDING PROTEIN"/>
    <property type="match status" value="1"/>
</dbReference>
<proteinExistence type="predicted"/>
<evidence type="ECO:0000256" key="1">
    <source>
        <dbReference type="ARBA" id="ARBA00022729"/>
    </source>
</evidence>